<dbReference type="GO" id="GO:0015689">
    <property type="term" value="P:molybdate ion transport"/>
    <property type="evidence" value="ECO:0007669"/>
    <property type="project" value="InterPro"/>
</dbReference>
<dbReference type="FunFam" id="3.40.190.10:FF:000035">
    <property type="entry name" value="Molybdate ABC transporter substrate-binding protein"/>
    <property type="match status" value="1"/>
</dbReference>
<dbReference type="OrthoDB" id="9785015at2"/>
<dbReference type="Proteomes" id="UP000293296">
    <property type="component" value="Chromosome"/>
</dbReference>
<evidence type="ECO:0000256" key="3">
    <source>
        <dbReference type="ARBA" id="ARBA00022723"/>
    </source>
</evidence>
<dbReference type="EMBL" id="CP026538">
    <property type="protein sequence ID" value="QAZ67346.1"/>
    <property type="molecule type" value="Genomic_DNA"/>
</dbReference>
<keyword evidence="3 6" id="KW-0479">Metal-binding</keyword>
<dbReference type="KEGG" id="dcb:C3Y92_08950"/>
<dbReference type="InterPro" id="IPR050682">
    <property type="entry name" value="ModA/WtpA"/>
</dbReference>
<evidence type="ECO:0000256" key="4">
    <source>
        <dbReference type="ARBA" id="ARBA00022729"/>
    </source>
</evidence>
<dbReference type="AlphaFoldDB" id="A0A4P6HL06"/>
<evidence type="ECO:0000313" key="8">
    <source>
        <dbReference type="EMBL" id="QAZ67346.1"/>
    </source>
</evidence>
<evidence type="ECO:0000256" key="2">
    <source>
        <dbReference type="ARBA" id="ARBA00022505"/>
    </source>
</evidence>
<accession>A0A4P6HL06</accession>
<organism evidence="8 9">
    <name type="scientific">Solidesulfovibrio carbinolicus</name>
    <dbReference type="NCBI Taxonomy" id="296842"/>
    <lineage>
        <taxon>Bacteria</taxon>
        <taxon>Pseudomonadati</taxon>
        <taxon>Thermodesulfobacteriota</taxon>
        <taxon>Desulfovibrionia</taxon>
        <taxon>Desulfovibrionales</taxon>
        <taxon>Desulfovibrionaceae</taxon>
        <taxon>Solidesulfovibrio</taxon>
    </lineage>
</organism>
<feature type="binding site" evidence="6">
    <location>
        <position position="140"/>
    </location>
    <ligand>
        <name>molybdate</name>
        <dbReference type="ChEBI" id="CHEBI:36264"/>
    </ligand>
</feature>
<keyword evidence="9" id="KW-1185">Reference proteome</keyword>
<feature type="signal peptide" evidence="7">
    <location>
        <begin position="1"/>
        <end position="20"/>
    </location>
</feature>
<gene>
    <name evidence="8" type="primary">modA</name>
    <name evidence="8" type="ORF">C3Y92_08950</name>
</gene>
<protein>
    <submittedName>
        <fullName evidence="8">Molybdate ABC transporter substrate-binding protein</fullName>
    </submittedName>
</protein>
<feature type="binding site" evidence="6">
    <location>
        <position position="167"/>
    </location>
    <ligand>
        <name>molybdate</name>
        <dbReference type="ChEBI" id="CHEBI:36264"/>
    </ligand>
</feature>
<dbReference type="InterPro" id="IPR005950">
    <property type="entry name" value="ModA"/>
</dbReference>
<dbReference type="PANTHER" id="PTHR30632">
    <property type="entry name" value="MOLYBDATE-BINDING PERIPLASMIC PROTEIN"/>
    <property type="match status" value="1"/>
</dbReference>
<dbReference type="PIRSF" id="PIRSF004846">
    <property type="entry name" value="ModA"/>
    <property type="match status" value="1"/>
</dbReference>
<dbReference type="NCBIfam" id="TIGR01256">
    <property type="entry name" value="modA"/>
    <property type="match status" value="1"/>
</dbReference>
<keyword evidence="2 6" id="KW-0500">Molybdenum</keyword>
<evidence type="ECO:0000256" key="1">
    <source>
        <dbReference type="ARBA" id="ARBA00009175"/>
    </source>
</evidence>
<dbReference type="Gene3D" id="3.40.190.10">
    <property type="entry name" value="Periplasmic binding protein-like II"/>
    <property type="match status" value="2"/>
</dbReference>
<dbReference type="GO" id="GO:0030973">
    <property type="term" value="F:molybdate ion binding"/>
    <property type="evidence" value="ECO:0007669"/>
    <property type="project" value="UniProtKB-ARBA"/>
</dbReference>
<reference evidence="8 9" key="1">
    <citation type="submission" date="2018-02" db="EMBL/GenBank/DDBJ databases">
        <title>Genome sequence of Desulfovibrio carbinolicus DSM 3852.</title>
        <authorList>
            <person name="Wilbanks E."/>
            <person name="Skennerton C.T."/>
            <person name="Orphan V.J."/>
        </authorList>
    </citation>
    <scope>NUCLEOTIDE SEQUENCE [LARGE SCALE GENOMIC DNA]</scope>
    <source>
        <strain evidence="8 9">DSM 3852</strain>
    </source>
</reference>
<feature type="binding site" evidence="6">
    <location>
        <position position="58"/>
    </location>
    <ligand>
        <name>molybdate</name>
        <dbReference type="ChEBI" id="CHEBI:36264"/>
    </ligand>
</feature>
<evidence type="ECO:0000256" key="7">
    <source>
        <dbReference type="SAM" id="SignalP"/>
    </source>
</evidence>
<dbReference type="GO" id="GO:0046872">
    <property type="term" value="F:metal ion binding"/>
    <property type="evidence" value="ECO:0007669"/>
    <property type="project" value="UniProtKB-KW"/>
</dbReference>
<feature type="chain" id="PRO_5020686191" evidence="7">
    <location>
        <begin position="21"/>
        <end position="250"/>
    </location>
</feature>
<name>A0A4P6HL06_9BACT</name>
<evidence type="ECO:0000256" key="6">
    <source>
        <dbReference type="PIRSR" id="PIRSR004846-1"/>
    </source>
</evidence>
<evidence type="ECO:0000256" key="5">
    <source>
        <dbReference type="ARBA" id="ARBA00062515"/>
    </source>
</evidence>
<dbReference type="SUPFAM" id="SSF53850">
    <property type="entry name" value="Periplasmic binding protein-like II"/>
    <property type="match status" value="1"/>
</dbReference>
<feature type="binding site" evidence="6">
    <location>
        <position position="185"/>
    </location>
    <ligand>
        <name>molybdate</name>
        <dbReference type="ChEBI" id="CHEBI:36264"/>
    </ligand>
</feature>
<dbReference type="GO" id="GO:1901359">
    <property type="term" value="F:tungstate binding"/>
    <property type="evidence" value="ECO:0007669"/>
    <property type="project" value="UniProtKB-ARBA"/>
</dbReference>
<proteinExistence type="inferred from homology"/>
<sequence length="250" mass="25669">MKRLFAALLLVLAASLPASAGSITVFAAASLTNALADCKTGFEAAHPGDTLALEFAASGTLLERLGTGAPCDVFVSADPETMTLAVDRRRVDGATRRVVALNDLVLAVPAGNPAKVDNLDSLSRGGVRRIGVGNPESVPAGRYAKRALQQKALWFALTSKLVYYPSVRHVLAALAKGEIDAGFVYATDAAAGRAVAVAAPVPLPSPVTYVAAVAAKAADPKMAAAFINYLASPEGVATLGRYGFAPPPQQ</sequence>
<evidence type="ECO:0000313" key="9">
    <source>
        <dbReference type="Proteomes" id="UP000293296"/>
    </source>
</evidence>
<keyword evidence="4 7" id="KW-0732">Signal</keyword>
<dbReference type="Pfam" id="PF13531">
    <property type="entry name" value="SBP_bac_11"/>
    <property type="match status" value="1"/>
</dbReference>
<dbReference type="PANTHER" id="PTHR30632:SF0">
    <property type="entry name" value="SULFATE-BINDING PROTEIN"/>
    <property type="match status" value="1"/>
</dbReference>
<comment type="subunit">
    <text evidence="5">The complex is composed of two ATP-binding proteins (ModC), two transmembrane proteins (ModB) and a solute-binding protein (ModA).</text>
</comment>
<feature type="binding site" evidence="6">
    <location>
        <position position="30"/>
    </location>
    <ligand>
        <name>molybdate</name>
        <dbReference type="ChEBI" id="CHEBI:36264"/>
    </ligand>
</feature>
<dbReference type="RefSeq" id="WP_129351849.1">
    <property type="nucleotide sequence ID" value="NZ_CP026538.1"/>
</dbReference>
<comment type="similarity">
    <text evidence="1">Belongs to the bacterial solute-binding protein ModA family.</text>
</comment>